<accession>A0AAV2DWA4</accession>
<dbReference type="AlphaFoldDB" id="A0AAV2DWA4"/>
<protein>
    <submittedName>
        <fullName evidence="8">Uncharacterized protein</fullName>
    </submittedName>
</protein>
<keyword evidence="4" id="KW-0560">Oxidoreductase</keyword>
<feature type="region of interest" description="Disordered" evidence="7">
    <location>
        <begin position="1"/>
        <end position="28"/>
    </location>
</feature>
<keyword evidence="3" id="KW-0479">Metal-binding</keyword>
<gene>
    <name evidence="8" type="ORF">LTRI10_LOCUS19387</name>
</gene>
<dbReference type="PANTHER" id="PTHR47953">
    <property type="entry name" value="OS08G0105600 PROTEIN"/>
    <property type="match status" value="1"/>
</dbReference>
<evidence type="ECO:0000256" key="5">
    <source>
        <dbReference type="ARBA" id="ARBA00023004"/>
    </source>
</evidence>
<keyword evidence="6" id="KW-0503">Monooxygenase</keyword>
<name>A0AAV2DWA4_9ROSI</name>
<evidence type="ECO:0000256" key="3">
    <source>
        <dbReference type="ARBA" id="ARBA00022723"/>
    </source>
</evidence>
<feature type="compositionally biased region" description="Polar residues" evidence="7">
    <location>
        <begin position="15"/>
        <end position="28"/>
    </location>
</feature>
<comment type="similarity">
    <text evidence="1">Belongs to the cytochrome P450 family.</text>
</comment>
<dbReference type="GO" id="GO:0004497">
    <property type="term" value="F:monooxygenase activity"/>
    <property type="evidence" value="ECO:0007669"/>
    <property type="project" value="UniProtKB-KW"/>
</dbReference>
<organism evidence="8 9">
    <name type="scientific">Linum trigynum</name>
    <dbReference type="NCBI Taxonomy" id="586398"/>
    <lineage>
        <taxon>Eukaryota</taxon>
        <taxon>Viridiplantae</taxon>
        <taxon>Streptophyta</taxon>
        <taxon>Embryophyta</taxon>
        <taxon>Tracheophyta</taxon>
        <taxon>Spermatophyta</taxon>
        <taxon>Magnoliopsida</taxon>
        <taxon>eudicotyledons</taxon>
        <taxon>Gunneridae</taxon>
        <taxon>Pentapetalae</taxon>
        <taxon>rosids</taxon>
        <taxon>fabids</taxon>
        <taxon>Malpighiales</taxon>
        <taxon>Linaceae</taxon>
        <taxon>Linum</taxon>
    </lineage>
</organism>
<dbReference type="InterPro" id="IPR036396">
    <property type="entry name" value="Cyt_P450_sf"/>
</dbReference>
<dbReference type="GO" id="GO:0016705">
    <property type="term" value="F:oxidoreductase activity, acting on paired donors, with incorporation or reduction of molecular oxygen"/>
    <property type="evidence" value="ECO:0007669"/>
    <property type="project" value="InterPro"/>
</dbReference>
<reference evidence="8 9" key="1">
    <citation type="submission" date="2024-04" db="EMBL/GenBank/DDBJ databases">
        <authorList>
            <person name="Fracassetti M."/>
        </authorList>
    </citation>
    <scope>NUCLEOTIDE SEQUENCE [LARGE SCALE GENOMIC DNA]</scope>
</reference>
<keyword evidence="5" id="KW-0408">Iron</keyword>
<sequence>MDLSSSSASIKSSSNTPTVSLPSSPRQQSSWPCRFFFLLLPFFFTSISYQEIAFCPLGEYWRQMKRISLTEFLGTRAVQDFSSIRETEVSSLVDSIRSSSQNDKNPINISESMREAAQVARGFDLLDFYPSLEFLHGASGQKLKTAQNRASMYGCGSGSSGGRNPVGGWLHKEHKRWMRMGDWVEMGWRWRGAESAGSCDLVFGFGVRRD</sequence>
<dbReference type="PANTHER" id="PTHR47953:SF5">
    <property type="entry name" value="CYTOCHROME P450 71AV8-LIKE"/>
    <property type="match status" value="1"/>
</dbReference>
<dbReference type="GO" id="GO:0020037">
    <property type="term" value="F:heme binding"/>
    <property type="evidence" value="ECO:0007669"/>
    <property type="project" value="InterPro"/>
</dbReference>
<keyword evidence="2" id="KW-0349">Heme</keyword>
<dbReference type="GO" id="GO:0005506">
    <property type="term" value="F:iron ion binding"/>
    <property type="evidence" value="ECO:0007669"/>
    <property type="project" value="InterPro"/>
</dbReference>
<feature type="compositionally biased region" description="Low complexity" evidence="7">
    <location>
        <begin position="1"/>
        <end position="14"/>
    </location>
</feature>
<keyword evidence="9" id="KW-1185">Reference proteome</keyword>
<dbReference type="InterPro" id="IPR052306">
    <property type="entry name" value="CYP450_71D"/>
</dbReference>
<proteinExistence type="inferred from homology"/>
<evidence type="ECO:0000256" key="7">
    <source>
        <dbReference type="SAM" id="MobiDB-lite"/>
    </source>
</evidence>
<dbReference type="Proteomes" id="UP001497516">
    <property type="component" value="Chromosome 3"/>
</dbReference>
<evidence type="ECO:0000313" key="9">
    <source>
        <dbReference type="Proteomes" id="UP001497516"/>
    </source>
</evidence>
<dbReference type="Gene3D" id="1.10.630.10">
    <property type="entry name" value="Cytochrome P450"/>
    <property type="match status" value="1"/>
</dbReference>
<evidence type="ECO:0000256" key="1">
    <source>
        <dbReference type="ARBA" id="ARBA00010617"/>
    </source>
</evidence>
<evidence type="ECO:0000256" key="2">
    <source>
        <dbReference type="ARBA" id="ARBA00022617"/>
    </source>
</evidence>
<dbReference type="EMBL" id="OZ034816">
    <property type="protein sequence ID" value="CAL1377759.1"/>
    <property type="molecule type" value="Genomic_DNA"/>
</dbReference>
<evidence type="ECO:0000256" key="4">
    <source>
        <dbReference type="ARBA" id="ARBA00023002"/>
    </source>
</evidence>
<dbReference type="SUPFAM" id="SSF48264">
    <property type="entry name" value="Cytochrome P450"/>
    <property type="match status" value="1"/>
</dbReference>
<evidence type="ECO:0000313" key="8">
    <source>
        <dbReference type="EMBL" id="CAL1377759.1"/>
    </source>
</evidence>
<evidence type="ECO:0000256" key="6">
    <source>
        <dbReference type="ARBA" id="ARBA00023033"/>
    </source>
</evidence>